<evidence type="ECO:0000256" key="1">
    <source>
        <dbReference type="SAM" id="Phobius"/>
    </source>
</evidence>
<dbReference type="Proteomes" id="UP001595906">
    <property type="component" value="Unassembled WGS sequence"/>
</dbReference>
<accession>A0ABV8PWW9</accession>
<sequence length="53" mass="6134">MKFSQYLEKIAGVGVYPMISLLLFVFFFTVVTILVFKQNQAEINHIENLPLDN</sequence>
<reference evidence="3" key="1">
    <citation type="journal article" date="2019" name="Int. J. Syst. Evol. Microbiol.">
        <title>The Global Catalogue of Microorganisms (GCM) 10K type strain sequencing project: providing services to taxonomists for standard genome sequencing and annotation.</title>
        <authorList>
            <consortium name="The Broad Institute Genomics Platform"/>
            <consortium name="The Broad Institute Genome Sequencing Center for Infectious Disease"/>
            <person name="Wu L."/>
            <person name="Ma J."/>
        </authorList>
    </citation>
    <scope>NUCLEOTIDE SEQUENCE [LARGE SCALE GENOMIC DNA]</scope>
    <source>
        <strain evidence="3">CECT 8010</strain>
    </source>
</reference>
<feature type="transmembrane region" description="Helical" evidence="1">
    <location>
        <begin position="15"/>
        <end position="36"/>
    </location>
</feature>
<evidence type="ECO:0000313" key="3">
    <source>
        <dbReference type="Proteomes" id="UP001595906"/>
    </source>
</evidence>
<comment type="caution">
    <text evidence="2">The sequence shown here is derived from an EMBL/GenBank/DDBJ whole genome shotgun (WGS) entry which is preliminary data.</text>
</comment>
<keyword evidence="1" id="KW-1133">Transmembrane helix</keyword>
<evidence type="ECO:0000313" key="2">
    <source>
        <dbReference type="EMBL" id="MFC4232467.1"/>
    </source>
</evidence>
<keyword evidence="1" id="KW-0812">Transmembrane</keyword>
<organism evidence="2 3">
    <name type="scientific">Parasediminibacterium paludis</name>
    <dbReference type="NCBI Taxonomy" id="908966"/>
    <lineage>
        <taxon>Bacteria</taxon>
        <taxon>Pseudomonadati</taxon>
        <taxon>Bacteroidota</taxon>
        <taxon>Chitinophagia</taxon>
        <taxon>Chitinophagales</taxon>
        <taxon>Chitinophagaceae</taxon>
        <taxon>Parasediminibacterium</taxon>
    </lineage>
</organism>
<dbReference type="EMBL" id="JBHSDC010000022">
    <property type="protein sequence ID" value="MFC4232467.1"/>
    <property type="molecule type" value="Genomic_DNA"/>
</dbReference>
<proteinExistence type="predicted"/>
<keyword evidence="3" id="KW-1185">Reference proteome</keyword>
<gene>
    <name evidence="2" type="ORF">ACFOW1_11225</name>
</gene>
<protein>
    <submittedName>
        <fullName evidence="2">CcoQ/FixQ family Cbb3-type cytochrome c oxidase assembly chaperone</fullName>
    </submittedName>
</protein>
<keyword evidence="1" id="KW-0472">Membrane</keyword>
<name>A0ABV8PWW9_9BACT</name>
<dbReference type="RefSeq" id="WP_379014332.1">
    <property type="nucleotide sequence ID" value="NZ_JBHSDC010000022.1"/>
</dbReference>